<comment type="similarity">
    <text evidence="1">Belongs to the AccD/PCCB family.</text>
</comment>
<keyword evidence="5" id="KW-0808">Transferase</keyword>
<dbReference type="InterPro" id="IPR011762">
    <property type="entry name" value="COA_CT_N"/>
</dbReference>
<dbReference type="PANTHER" id="PTHR43842">
    <property type="entry name" value="PROPIONYL-COA CARBOXYLASE BETA CHAIN"/>
    <property type="match status" value="1"/>
</dbReference>
<proteinExistence type="inferred from homology"/>
<evidence type="ECO:0000256" key="1">
    <source>
        <dbReference type="ARBA" id="ARBA00006102"/>
    </source>
</evidence>
<sequence length="516" mass="57037">MTMEDRIAELRELREEAELGGGESRIERQHDKGKMTARERIEYFLDDGTFHEFDKLRTHGSHNFGMEERKILTDGVVTGYGEVDGRKVFVFAHDFTVFGGSLGEVFAEKICKAMDTAMEVGCPIVGLNDSAGARIQEGVNSLAGFTEIFHRNQQASGVIPQISGIMGPCAGGAVYSPSITDFIFMVEDTSHMYITGPGVTKTVTGEEVSHEELGGASTHSSTTGVAQFSVPDDETALDRIRHLLSYLPQNNVEDPPRVEPWDDPDRQDDRLNEIVPPSPQKPYDMVDVIDSVMDEGSFFEVNENFAKNIVVGFSRLDGYSVGVVANQPRVNAGTLTVDSSMKAARFVRFCDAFNIPIVSFVDVPGYMPGTDQEHRGIIRHGAKLLYAYSEATVPLLTVITRKAYGGAYCVMASKHLGADVNYAWPTAEIAVMGPQGAVNLLYSDELEAAEDTEALRQELIQEYRDEFANPYTAADRGYLDDVIEPTETRPRLVQDLEMLRSKREDQPDKKHGNIPL</sequence>
<dbReference type="AlphaFoldDB" id="A0A897MT31"/>
<dbReference type="Gene3D" id="3.90.226.10">
    <property type="entry name" value="2-enoyl-CoA Hydratase, Chain A, domain 1"/>
    <property type="match status" value="2"/>
</dbReference>
<dbReference type="GO" id="GO:0016740">
    <property type="term" value="F:transferase activity"/>
    <property type="evidence" value="ECO:0007669"/>
    <property type="project" value="UniProtKB-KW"/>
</dbReference>
<evidence type="ECO:0000259" key="4">
    <source>
        <dbReference type="PROSITE" id="PS50989"/>
    </source>
</evidence>
<reference evidence="5" key="1">
    <citation type="submission" date="2020-11" db="EMBL/GenBank/DDBJ databases">
        <title>Carbohydrate-dependent, anaerobic sulfur respiration: A novel catabolism in halophilic archaea.</title>
        <authorList>
            <person name="Sorokin D.Y."/>
            <person name="Messina E."/>
            <person name="Smedile F."/>
            <person name="La Cono V."/>
            <person name="Hallsworth J.E."/>
            <person name="Yakimov M.M."/>
        </authorList>
    </citation>
    <scope>NUCLEOTIDE SEQUENCE</scope>
    <source>
        <strain evidence="5">AArc-S</strain>
    </source>
</reference>
<dbReference type="InterPro" id="IPR051047">
    <property type="entry name" value="AccD/PCCB"/>
</dbReference>
<dbReference type="FunFam" id="3.90.226.10:FF:000017">
    <property type="entry name" value="Propionyl-CoA carboxylase subunit beta 5"/>
    <property type="match status" value="1"/>
</dbReference>
<feature type="domain" description="CoA carboxyltransferase N-terminal" evidence="3">
    <location>
        <begin position="3"/>
        <end position="259"/>
    </location>
</feature>
<evidence type="ECO:0000259" key="3">
    <source>
        <dbReference type="PROSITE" id="PS50980"/>
    </source>
</evidence>
<feature type="compositionally biased region" description="Basic and acidic residues" evidence="2">
    <location>
        <begin position="254"/>
        <end position="272"/>
    </location>
</feature>
<dbReference type="KEGG" id="hara:AArcS_0961"/>
<dbReference type="SUPFAM" id="SSF52096">
    <property type="entry name" value="ClpP/crotonase"/>
    <property type="match status" value="2"/>
</dbReference>
<dbReference type="InterPro" id="IPR029045">
    <property type="entry name" value="ClpP/crotonase-like_dom_sf"/>
</dbReference>
<organism evidence="5 6">
    <name type="scientific">Natranaeroarchaeum sulfidigenes</name>
    <dbReference type="NCBI Taxonomy" id="2784880"/>
    <lineage>
        <taxon>Archaea</taxon>
        <taxon>Methanobacteriati</taxon>
        <taxon>Methanobacteriota</taxon>
        <taxon>Stenosarchaea group</taxon>
        <taxon>Halobacteria</taxon>
        <taxon>Halobacteriales</taxon>
        <taxon>Natronoarchaeaceae</taxon>
        <taxon>Natranaeroarchaeum</taxon>
    </lineage>
</organism>
<dbReference type="InterPro" id="IPR034733">
    <property type="entry name" value="AcCoA_carboxyl_beta"/>
</dbReference>
<dbReference type="Proteomes" id="UP000663586">
    <property type="component" value="Chromosome"/>
</dbReference>
<dbReference type="InterPro" id="IPR011763">
    <property type="entry name" value="COA_CT_C"/>
</dbReference>
<accession>A0A897MT31</accession>
<evidence type="ECO:0000313" key="5">
    <source>
        <dbReference type="EMBL" id="QSG02183.1"/>
    </source>
</evidence>
<dbReference type="GO" id="GO:0004658">
    <property type="term" value="F:propionyl-CoA carboxylase activity"/>
    <property type="evidence" value="ECO:0007669"/>
    <property type="project" value="TreeGrafter"/>
</dbReference>
<name>A0A897MT31_9EURY</name>
<dbReference type="PANTHER" id="PTHR43842:SF2">
    <property type="entry name" value="PROPIONYL-COA CARBOXYLASE BETA CHAIN, MITOCHONDRIAL"/>
    <property type="match status" value="1"/>
</dbReference>
<evidence type="ECO:0000313" key="6">
    <source>
        <dbReference type="Proteomes" id="UP000663586"/>
    </source>
</evidence>
<gene>
    <name evidence="5" type="ORF">AArcS_0961</name>
</gene>
<dbReference type="EMBL" id="CP064786">
    <property type="protein sequence ID" value="QSG02183.1"/>
    <property type="molecule type" value="Genomic_DNA"/>
</dbReference>
<dbReference type="GO" id="GO:0009317">
    <property type="term" value="C:acetyl-CoA carboxylase complex"/>
    <property type="evidence" value="ECO:0007669"/>
    <property type="project" value="TreeGrafter"/>
</dbReference>
<keyword evidence="6" id="KW-1185">Reference proteome</keyword>
<dbReference type="FunFam" id="3.90.226.10:FF:000016">
    <property type="entry name" value="Propionyl-CoA carboxylase, beta subunit"/>
    <property type="match status" value="1"/>
</dbReference>
<evidence type="ECO:0000256" key="2">
    <source>
        <dbReference type="SAM" id="MobiDB-lite"/>
    </source>
</evidence>
<protein>
    <submittedName>
        <fullName evidence="5">Acetyl-CoA carboxylase, carboxyltransferase component</fullName>
    </submittedName>
</protein>
<feature type="region of interest" description="Disordered" evidence="2">
    <location>
        <begin position="251"/>
        <end position="279"/>
    </location>
</feature>
<feature type="domain" description="CoA carboxyltransferase C-terminal" evidence="4">
    <location>
        <begin position="263"/>
        <end position="498"/>
    </location>
</feature>
<dbReference type="PROSITE" id="PS50989">
    <property type="entry name" value="COA_CT_CTER"/>
    <property type="match status" value="1"/>
</dbReference>
<dbReference type="Pfam" id="PF01039">
    <property type="entry name" value="Carboxyl_trans"/>
    <property type="match status" value="1"/>
</dbReference>
<dbReference type="PROSITE" id="PS50980">
    <property type="entry name" value="COA_CT_NTER"/>
    <property type="match status" value="1"/>
</dbReference>